<reference evidence="2 3" key="1">
    <citation type="submission" date="2019-09" db="EMBL/GenBank/DDBJ databases">
        <title>YIM 48816 draft genome.</title>
        <authorList>
            <person name="Jiang L."/>
        </authorList>
    </citation>
    <scope>NUCLEOTIDE SEQUENCE [LARGE SCALE GENOMIC DNA]</scope>
    <source>
        <strain evidence="2 3">YIM 48816</strain>
    </source>
</reference>
<name>A0A6L3SV78_9HYPH</name>
<evidence type="ECO:0000313" key="3">
    <source>
        <dbReference type="Proteomes" id="UP000474159"/>
    </source>
</evidence>
<feature type="compositionally biased region" description="Basic and acidic residues" evidence="1">
    <location>
        <begin position="1"/>
        <end position="13"/>
    </location>
</feature>
<evidence type="ECO:0000256" key="1">
    <source>
        <dbReference type="SAM" id="MobiDB-lite"/>
    </source>
</evidence>
<dbReference type="AlphaFoldDB" id="A0A6L3SV78"/>
<feature type="region of interest" description="Disordered" evidence="1">
    <location>
        <begin position="32"/>
        <end position="81"/>
    </location>
</feature>
<keyword evidence="3" id="KW-1185">Reference proteome</keyword>
<comment type="caution">
    <text evidence="2">The sequence shown here is derived from an EMBL/GenBank/DDBJ whole genome shotgun (WGS) entry which is preliminary data.</text>
</comment>
<proteinExistence type="predicted"/>
<feature type="region of interest" description="Disordered" evidence="1">
    <location>
        <begin position="1"/>
        <end position="20"/>
    </location>
</feature>
<dbReference type="Proteomes" id="UP000474159">
    <property type="component" value="Unassembled WGS sequence"/>
</dbReference>
<gene>
    <name evidence="2" type="ORF">F6X53_25435</name>
</gene>
<dbReference type="EMBL" id="VZZK01000035">
    <property type="protein sequence ID" value="KAB1074993.1"/>
    <property type="molecule type" value="Genomic_DNA"/>
</dbReference>
<accession>A0A6L3SV78</accession>
<organism evidence="2 3">
    <name type="scientific">Methylobacterium soli</name>
    <dbReference type="NCBI Taxonomy" id="553447"/>
    <lineage>
        <taxon>Bacteria</taxon>
        <taxon>Pseudomonadati</taxon>
        <taxon>Pseudomonadota</taxon>
        <taxon>Alphaproteobacteria</taxon>
        <taxon>Hyphomicrobiales</taxon>
        <taxon>Methylobacteriaceae</taxon>
        <taxon>Methylobacterium</taxon>
    </lineage>
</organism>
<evidence type="ECO:0000313" key="2">
    <source>
        <dbReference type="EMBL" id="KAB1074993.1"/>
    </source>
</evidence>
<sequence length="81" mass="9227">MLDRSLDQLHRTDLQAPQDGAVHQITVHTISGLVPHAGGGRSRRHRAEKLPRWRTRTEGRGNPRKPPTPRLRLVSDRDRNA</sequence>
<feature type="compositionally biased region" description="Basic and acidic residues" evidence="1">
    <location>
        <begin position="48"/>
        <end position="61"/>
    </location>
</feature>
<protein>
    <submittedName>
        <fullName evidence="2">Uncharacterized protein</fullName>
    </submittedName>
</protein>